<dbReference type="Proteomes" id="UP000715441">
    <property type="component" value="Unassembled WGS sequence"/>
</dbReference>
<evidence type="ECO:0000313" key="5">
    <source>
        <dbReference type="Proteomes" id="UP000715441"/>
    </source>
</evidence>
<proteinExistence type="predicted"/>
<feature type="domain" description="XdhC- CoxI" evidence="1">
    <location>
        <begin position="14"/>
        <end position="79"/>
    </location>
</feature>
<feature type="domain" description="XdhC Rossmann" evidence="3">
    <location>
        <begin position="119"/>
        <end position="225"/>
    </location>
</feature>
<dbReference type="InterPro" id="IPR009078">
    <property type="entry name" value="Ferritin-like_SF"/>
</dbReference>
<dbReference type="InterPro" id="IPR027051">
    <property type="entry name" value="XdhC_Rossmann_dom"/>
</dbReference>
<gene>
    <name evidence="4" type="ORF">HFP15_13295</name>
</gene>
<accession>A0ABX1J6D8</accession>
<dbReference type="InterPro" id="IPR012348">
    <property type="entry name" value="RNR-like"/>
</dbReference>
<evidence type="ECO:0000259" key="3">
    <source>
        <dbReference type="Pfam" id="PF13478"/>
    </source>
</evidence>
<dbReference type="Gene3D" id="1.10.620.20">
    <property type="entry name" value="Ribonucleotide Reductase, subunit A"/>
    <property type="match status" value="1"/>
</dbReference>
<evidence type="ECO:0000259" key="2">
    <source>
        <dbReference type="Pfam" id="PF04945"/>
    </source>
</evidence>
<evidence type="ECO:0000313" key="4">
    <source>
        <dbReference type="EMBL" id="NKQ53857.1"/>
    </source>
</evidence>
<dbReference type="PANTHER" id="PTHR30388:SF4">
    <property type="entry name" value="MOLYBDENUM COFACTOR INSERTION CHAPERONE PAOD"/>
    <property type="match status" value="1"/>
</dbReference>
<dbReference type="PANTHER" id="PTHR30388">
    <property type="entry name" value="ALDEHYDE OXIDOREDUCTASE MOLYBDENUM COFACTOR ASSEMBLY PROTEIN"/>
    <property type="match status" value="1"/>
</dbReference>
<dbReference type="EMBL" id="JAAXLS010000007">
    <property type="protein sequence ID" value="NKQ53857.1"/>
    <property type="molecule type" value="Genomic_DNA"/>
</dbReference>
<comment type="caution">
    <text evidence="4">The sequence shown here is derived from an EMBL/GenBank/DDBJ whole genome shotgun (WGS) entry which is preliminary data.</text>
</comment>
<sequence length="297" mass="31036">MATAELLAQADSLRARRSPFVFATVVRVQRPTSAKPGDCALVLPDGTIEGFVGGGCAESTVRLQGIRLLTTGRSTLLRITPEAALVEKVEEGVVTVGNPCLSGGTLEIFLEPQLPPALVVVVGDAPVARALVTVGRALGYDVRTSGVIPEDAEAVIIASHGRDEENQLRAAVSADVGYIALIASRRRGALVLDSLDIDPARVHTPAGLDIGARTPAEIAVSVYAEFIATRPRTAAPAPPLAPEPAQPLEAADPVCGMAVAVTTESAQLPYAGERYYFCGPGCRQAFADHPERYLPDA</sequence>
<dbReference type="Pfam" id="PF13478">
    <property type="entry name" value="XdhC_C"/>
    <property type="match status" value="1"/>
</dbReference>
<dbReference type="InterPro" id="IPR007029">
    <property type="entry name" value="YHS_dom"/>
</dbReference>
<name>A0ABX1J6D8_9PSEU</name>
<keyword evidence="5" id="KW-1185">Reference proteome</keyword>
<protein>
    <submittedName>
        <fullName evidence="4">YHS domain-containing protein</fullName>
    </submittedName>
</protein>
<dbReference type="InterPro" id="IPR052698">
    <property type="entry name" value="MoCofactor_Util/Proc"/>
</dbReference>
<dbReference type="SUPFAM" id="SSF47240">
    <property type="entry name" value="Ferritin-like"/>
    <property type="match status" value="1"/>
</dbReference>
<dbReference type="Pfam" id="PF04945">
    <property type="entry name" value="YHS"/>
    <property type="match status" value="1"/>
</dbReference>
<dbReference type="InterPro" id="IPR003777">
    <property type="entry name" value="XdhC_CoxI"/>
</dbReference>
<feature type="domain" description="YHS" evidence="2">
    <location>
        <begin position="251"/>
        <end position="295"/>
    </location>
</feature>
<organism evidence="4 5">
    <name type="scientific">Amycolatopsis acididurans</name>
    <dbReference type="NCBI Taxonomy" id="2724524"/>
    <lineage>
        <taxon>Bacteria</taxon>
        <taxon>Bacillati</taxon>
        <taxon>Actinomycetota</taxon>
        <taxon>Actinomycetes</taxon>
        <taxon>Pseudonocardiales</taxon>
        <taxon>Pseudonocardiaceae</taxon>
        <taxon>Amycolatopsis</taxon>
    </lineage>
</organism>
<evidence type="ECO:0000259" key="1">
    <source>
        <dbReference type="Pfam" id="PF02625"/>
    </source>
</evidence>
<dbReference type="Pfam" id="PF02625">
    <property type="entry name" value="XdhC_CoxI"/>
    <property type="match status" value="1"/>
</dbReference>
<dbReference type="Gene3D" id="3.40.50.720">
    <property type="entry name" value="NAD(P)-binding Rossmann-like Domain"/>
    <property type="match status" value="1"/>
</dbReference>
<reference evidence="4 5" key="1">
    <citation type="submission" date="2020-04" db="EMBL/GenBank/DDBJ databases">
        <title>Novel species.</title>
        <authorList>
            <person name="Teo W.F.A."/>
            <person name="Lipun K."/>
            <person name="Srisuk N."/>
            <person name="Duangmal K."/>
        </authorList>
    </citation>
    <scope>NUCLEOTIDE SEQUENCE [LARGE SCALE GENOMIC DNA]</scope>
    <source>
        <strain evidence="4 5">K13G38</strain>
    </source>
</reference>
<dbReference type="RefSeq" id="WP_168515205.1">
    <property type="nucleotide sequence ID" value="NZ_JAAXLS010000007.1"/>
</dbReference>